<reference evidence="3" key="1">
    <citation type="journal article" date="2019" name="Int. J. Syst. Evol. Microbiol.">
        <title>The Global Catalogue of Microorganisms (GCM) 10K type strain sequencing project: providing services to taxonomists for standard genome sequencing and annotation.</title>
        <authorList>
            <consortium name="The Broad Institute Genomics Platform"/>
            <consortium name="The Broad Institute Genome Sequencing Center for Infectious Disease"/>
            <person name="Wu L."/>
            <person name="Ma J."/>
        </authorList>
    </citation>
    <scope>NUCLEOTIDE SEQUENCE [LARGE SCALE GENOMIC DNA]</scope>
    <source>
        <strain evidence="3">WLHS5</strain>
    </source>
</reference>
<name>A0ABW2LPQ7_9PSEU</name>
<feature type="compositionally biased region" description="Polar residues" evidence="1">
    <location>
        <begin position="40"/>
        <end position="50"/>
    </location>
</feature>
<feature type="region of interest" description="Disordered" evidence="1">
    <location>
        <begin position="28"/>
        <end position="50"/>
    </location>
</feature>
<evidence type="ECO:0000313" key="2">
    <source>
        <dbReference type="EMBL" id="MFC7344534.1"/>
    </source>
</evidence>
<comment type="caution">
    <text evidence="2">The sequence shown here is derived from an EMBL/GenBank/DDBJ whole genome shotgun (WGS) entry which is preliminary data.</text>
</comment>
<feature type="region of interest" description="Disordered" evidence="1">
    <location>
        <begin position="94"/>
        <end position="130"/>
    </location>
</feature>
<dbReference type="Proteomes" id="UP001596504">
    <property type="component" value="Unassembled WGS sequence"/>
</dbReference>
<dbReference type="RefSeq" id="WP_380672410.1">
    <property type="nucleotide sequence ID" value="NZ_JBHTCJ010000017.1"/>
</dbReference>
<gene>
    <name evidence="2" type="ORF">ACFQRI_24270</name>
</gene>
<organism evidence="2 3">
    <name type="scientific">Saccharopolyspora griseoalba</name>
    <dbReference type="NCBI Taxonomy" id="1431848"/>
    <lineage>
        <taxon>Bacteria</taxon>
        <taxon>Bacillati</taxon>
        <taxon>Actinomycetota</taxon>
        <taxon>Actinomycetes</taxon>
        <taxon>Pseudonocardiales</taxon>
        <taxon>Pseudonocardiaceae</taxon>
        <taxon>Saccharopolyspora</taxon>
    </lineage>
</organism>
<sequence length="536" mass="59425">MSKPESPAAPALDEAARLYQQLQRQFVEAGKNSRQETARGFTTPSPQSQSEWQAVLDTMTKMYAVVVHFSDGGAYDASDVTAHLDDALVGNTTVQQGATQESSSAEESAESDARDRGDAESGGEPSEEEQLKWFTRSLRNLKGLEDTSDEVCRHALELWRNAHRVGDRNLAFYEYPGRVGTMTLRLHQAAHGSAKVFEPVPQGSEVEWHQRVWEITSGKCVRYANFANPRVPLQQGDWVTKIDVVAQFLAAASAVHLGHEVEPTDNDHGGPWEFVIDAHDQDWPRPVRDALVGSAERPGYVRLAEAVDMSEAPEVTRLALQDQLVAGAYLPTPMARYLAKDRKLNLKLDWALVWIKGRHGQHLAKWSEIFRTGRKELRIRVARGEPGAAEAYAIAKNVYASYLGGMTRSTKHNMALLRPDHHDQYVALASANALRSLEKAAAHGYAPLCLLRDTAIFADPKQRIKNIEGMRFAPDPDTWRQEGVDVAVLAEEHSPGKWAVEDYCQATPEIVQAHTKGRTTQLKALVEAASREEVSA</sequence>
<evidence type="ECO:0000313" key="3">
    <source>
        <dbReference type="Proteomes" id="UP001596504"/>
    </source>
</evidence>
<keyword evidence="3" id="KW-1185">Reference proteome</keyword>
<evidence type="ECO:0000256" key="1">
    <source>
        <dbReference type="SAM" id="MobiDB-lite"/>
    </source>
</evidence>
<proteinExistence type="predicted"/>
<protein>
    <submittedName>
        <fullName evidence="2">Uncharacterized protein</fullName>
    </submittedName>
</protein>
<accession>A0ABW2LPQ7</accession>
<dbReference type="EMBL" id="JBHTCJ010000017">
    <property type="protein sequence ID" value="MFC7344534.1"/>
    <property type="molecule type" value="Genomic_DNA"/>
</dbReference>